<proteinExistence type="inferred from homology"/>
<dbReference type="GeneID" id="28939137"/>
<dbReference type="GO" id="GO:0002949">
    <property type="term" value="P:tRNA threonylcarbamoyladenosine modification"/>
    <property type="evidence" value="ECO:0007669"/>
    <property type="project" value="TreeGrafter"/>
</dbReference>
<sequence>MQTFKLPNYPFERIYIALYINIKNLNHIKDQLLSQNSDFNYAFIDASTAISLYQVLAAVHNSIRNYKENELQTKNINSEIVYSLSPTSTIIDAFDRFGITDKTESLIIVKINGEEEQIKKELEKIVNGTELEPNDFNIKRICNMTKIRMNYKLDKERYNDLGKVTNIIISSMAMRSII</sequence>
<dbReference type="GO" id="GO:0000722">
    <property type="term" value="P:telomere maintenance via recombination"/>
    <property type="evidence" value="ECO:0007669"/>
    <property type="project" value="EnsemblFungi"/>
</dbReference>
<comment type="function">
    <text evidence="7">Component of the EKC/KEOPS complex that is required for the formation of a threonylcarbamoyl group on adenosine at position 37 (t(6)A37) in tRNAs that read codons beginning with adenine. The complex is probably involved in the transfer of the threonylcarbamoyl moiety of threonylcarbamoyl-AMP (TC-AMP) to the N6 group of A37. CGI121 acts as an allosteric effector that regulates the t(6)A activity of the complex. The EKC/KEOPS complex also promotes both telomere uncapping and telomere elongation. The complex is required for efficient recruitment of transcriptional coactivators. CGI121 is not required for tRNA modification.</text>
</comment>
<dbReference type="RefSeq" id="XP_018230625.1">
    <property type="nucleotide sequence ID" value="XM_018372882.1"/>
</dbReference>
<dbReference type="GO" id="GO:0005829">
    <property type="term" value="C:cytosol"/>
    <property type="evidence" value="ECO:0007669"/>
    <property type="project" value="TreeGrafter"/>
</dbReference>
<dbReference type="AlphaFoldDB" id="A0A0W4ZU68"/>
<dbReference type="STRING" id="1408657.A0A0W4ZU68"/>
<dbReference type="PANTHER" id="PTHR15840:SF10">
    <property type="entry name" value="EKC_KEOPS COMPLEX SUBUNIT TPRKB"/>
    <property type="match status" value="1"/>
</dbReference>
<dbReference type="GO" id="GO:0000049">
    <property type="term" value="F:tRNA binding"/>
    <property type="evidence" value="ECO:0007669"/>
    <property type="project" value="EnsemblFungi"/>
</dbReference>
<evidence type="ECO:0000256" key="3">
    <source>
        <dbReference type="ARBA" id="ARBA00015316"/>
    </source>
</evidence>
<dbReference type="VEuPathDB" id="FungiDB:T551_00616"/>
<name>A0A0W4ZU68_PNEJ7</name>
<keyword evidence="6 8" id="KW-0539">Nucleus</keyword>
<evidence type="ECO:0000313" key="9">
    <source>
        <dbReference type="EMBL" id="KTW31933.1"/>
    </source>
</evidence>
<dbReference type="InterPro" id="IPR036504">
    <property type="entry name" value="CGI121/TPRKB_sf"/>
</dbReference>
<gene>
    <name evidence="9" type="ORF">T551_00616</name>
</gene>
<dbReference type="Gene3D" id="3.30.2380.10">
    <property type="entry name" value="CGI121/TPRKB"/>
    <property type="match status" value="1"/>
</dbReference>
<dbReference type="PANTHER" id="PTHR15840">
    <property type="entry name" value="CGI-121 FAMILY MEMBER"/>
    <property type="match status" value="1"/>
</dbReference>
<dbReference type="EMBL" id="LFWA01000003">
    <property type="protein sequence ID" value="KTW31933.1"/>
    <property type="molecule type" value="Genomic_DNA"/>
</dbReference>
<dbReference type="InterPro" id="IPR013926">
    <property type="entry name" value="CGI121/TPRKB"/>
</dbReference>
<dbReference type="GO" id="GO:0000408">
    <property type="term" value="C:EKC/KEOPS complex"/>
    <property type="evidence" value="ECO:0007669"/>
    <property type="project" value="EnsemblFungi"/>
</dbReference>
<evidence type="ECO:0000256" key="2">
    <source>
        <dbReference type="ARBA" id="ARBA00005546"/>
    </source>
</evidence>
<dbReference type="OrthoDB" id="329139at2759"/>
<evidence type="ECO:0000256" key="6">
    <source>
        <dbReference type="ARBA" id="ARBA00023242"/>
    </source>
</evidence>
<dbReference type="eggNOG" id="KOG4066">
    <property type="taxonomic scope" value="Eukaryota"/>
</dbReference>
<evidence type="ECO:0000256" key="4">
    <source>
        <dbReference type="ARBA" id="ARBA00016009"/>
    </source>
</evidence>
<evidence type="ECO:0000256" key="1">
    <source>
        <dbReference type="ARBA" id="ARBA00004123"/>
    </source>
</evidence>
<comment type="caution">
    <text evidence="9">The sequence shown here is derived from an EMBL/GenBank/DDBJ whole genome shotgun (WGS) entry which is preliminary data.</text>
</comment>
<evidence type="ECO:0000256" key="8">
    <source>
        <dbReference type="RuleBase" id="RU004398"/>
    </source>
</evidence>
<keyword evidence="5" id="KW-0819">tRNA processing</keyword>
<evidence type="ECO:0000313" key="10">
    <source>
        <dbReference type="Proteomes" id="UP000053447"/>
    </source>
</evidence>
<dbReference type="NCBIfam" id="NF011465">
    <property type="entry name" value="PRK14886.1-1"/>
    <property type="match status" value="1"/>
</dbReference>
<evidence type="ECO:0000256" key="5">
    <source>
        <dbReference type="ARBA" id="ARBA00022694"/>
    </source>
</evidence>
<dbReference type="Proteomes" id="UP000053447">
    <property type="component" value="Unassembled WGS sequence"/>
</dbReference>
<comment type="subcellular location">
    <subcellularLocation>
        <location evidence="1">Nucleus</location>
    </subcellularLocation>
</comment>
<reference evidence="10" key="1">
    <citation type="journal article" date="2016" name="Nat. Commun.">
        <title>Genome analysis of three Pneumocystis species reveals adaptation mechanisms to life exclusively in mammalian hosts.</title>
        <authorList>
            <person name="Ma L."/>
            <person name="Chen Z."/>
            <person name="Huang D.W."/>
            <person name="Kutty G."/>
            <person name="Ishihara M."/>
            <person name="Wang H."/>
            <person name="Abouelleil A."/>
            <person name="Bishop L."/>
            <person name="Davey E."/>
            <person name="Deng R."/>
            <person name="Deng X."/>
            <person name="Fan L."/>
            <person name="Fantoni G."/>
            <person name="Fitzgerald M."/>
            <person name="Gogineni E."/>
            <person name="Goldberg J.M."/>
            <person name="Handley G."/>
            <person name="Hu X."/>
            <person name="Huber C."/>
            <person name="Jiao X."/>
            <person name="Jones K."/>
            <person name="Levin J.Z."/>
            <person name="Liu Y."/>
            <person name="Macdonald P."/>
            <person name="Melnikov A."/>
            <person name="Raley C."/>
            <person name="Sassi M."/>
            <person name="Sherman B.T."/>
            <person name="Song X."/>
            <person name="Sykes S."/>
            <person name="Tran B."/>
            <person name="Walsh L."/>
            <person name="Xia Y."/>
            <person name="Yang J."/>
            <person name="Young S."/>
            <person name="Zeng Q."/>
            <person name="Zheng X."/>
            <person name="Stephens R."/>
            <person name="Nusbaum C."/>
            <person name="Birren B.W."/>
            <person name="Azadi P."/>
            <person name="Lempicki R.A."/>
            <person name="Cuomo C.A."/>
            <person name="Kovacs J.A."/>
        </authorList>
    </citation>
    <scope>NUCLEOTIDE SEQUENCE [LARGE SCALE GENOMIC DNA]</scope>
    <source>
        <strain evidence="10">RU7</strain>
    </source>
</reference>
<dbReference type="GO" id="GO:0045944">
    <property type="term" value="P:positive regulation of transcription by RNA polymerase II"/>
    <property type="evidence" value="ECO:0007669"/>
    <property type="project" value="EnsemblFungi"/>
</dbReference>
<keyword evidence="10" id="KW-1185">Reference proteome</keyword>
<comment type="similarity">
    <text evidence="2 8">Belongs to the CGI121/TPRKB family.</text>
</comment>
<dbReference type="GO" id="GO:0005634">
    <property type="term" value="C:nucleus"/>
    <property type="evidence" value="ECO:0007669"/>
    <property type="project" value="UniProtKB-SubCell"/>
</dbReference>
<dbReference type="SUPFAM" id="SSF143870">
    <property type="entry name" value="PF0523-like"/>
    <property type="match status" value="1"/>
</dbReference>
<protein>
    <recommendedName>
        <fullName evidence="4">EKC/KEOPS complex subunit CGI121</fullName>
    </recommendedName>
    <alternativeName>
        <fullName evidence="3">EKC/KEOPS complex subunit cgi121</fullName>
    </alternativeName>
</protein>
<organism evidence="9 10">
    <name type="scientific">Pneumocystis jirovecii (strain RU7)</name>
    <name type="common">Human pneumocystis pneumonia agent</name>
    <dbReference type="NCBI Taxonomy" id="1408657"/>
    <lineage>
        <taxon>Eukaryota</taxon>
        <taxon>Fungi</taxon>
        <taxon>Dikarya</taxon>
        <taxon>Ascomycota</taxon>
        <taxon>Taphrinomycotina</taxon>
        <taxon>Pneumocystomycetes</taxon>
        <taxon>Pneumocystaceae</taxon>
        <taxon>Pneumocystis</taxon>
    </lineage>
</organism>
<accession>A0A0W4ZU68</accession>
<dbReference type="Pfam" id="PF08617">
    <property type="entry name" value="CGI-121"/>
    <property type="match status" value="1"/>
</dbReference>
<evidence type="ECO:0000256" key="7">
    <source>
        <dbReference type="ARBA" id="ARBA00025043"/>
    </source>
</evidence>